<protein>
    <submittedName>
        <fullName evidence="1">PEBP-like protein</fullName>
    </submittedName>
</protein>
<proteinExistence type="predicted"/>
<sequence length="175" mass="18947">MPTQIVARALKIIEEDTSKILGLALEKHANIQPGQLIPKADAATPPELQFAAASPDKSYIAICLDLDAPFASIPFASPINHWTQSGFRLSTSAGNGRLETSDPFIVNWAPPGPPPISGPHRYLFALYEEPSGFDVKSLAPGKEVGIPPRFRYNVDAWARSIGLGHVLAANYFRSK</sequence>
<evidence type="ECO:0000313" key="1">
    <source>
        <dbReference type="EMBL" id="KAF2655725.1"/>
    </source>
</evidence>
<dbReference type="GO" id="GO:0046578">
    <property type="term" value="P:regulation of Ras protein signal transduction"/>
    <property type="evidence" value="ECO:0007669"/>
    <property type="project" value="TreeGrafter"/>
</dbReference>
<dbReference type="SUPFAM" id="SSF49777">
    <property type="entry name" value="PEBP-like"/>
    <property type="match status" value="1"/>
</dbReference>
<dbReference type="Gene3D" id="3.90.280.10">
    <property type="entry name" value="PEBP-like"/>
    <property type="match status" value="1"/>
</dbReference>
<keyword evidence="2" id="KW-1185">Reference proteome</keyword>
<dbReference type="PANTHER" id="PTHR11362:SF78">
    <property type="entry name" value="PROTEASE INHIBITOR"/>
    <property type="match status" value="1"/>
</dbReference>
<dbReference type="InterPro" id="IPR036610">
    <property type="entry name" value="PEBP-like_sf"/>
</dbReference>
<dbReference type="GO" id="GO:0030414">
    <property type="term" value="F:peptidase inhibitor activity"/>
    <property type="evidence" value="ECO:0007669"/>
    <property type="project" value="TreeGrafter"/>
</dbReference>
<dbReference type="GO" id="GO:0005543">
    <property type="term" value="F:phospholipid binding"/>
    <property type="evidence" value="ECO:0007669"/>
    <property type="project" value="TreeGrafter"/>
</dbReference>
<accession>A0A6A6T6S1</accession>
<organism evidence="1 2">
    <name type="scientific">Lophiostoma macrostomum CBS 122681</name>
    <dbReference type="NCBI Taxonomy" id="1314788"/>
    <lineage>
        <taxon>Eukaryota</taxon>
        <taxon>Fungi</taxon>
        <taxon>Dikarya</taxon>
        <taxon>Ascomycota</taxon>
        <taxon>Pezizomycotina</taxon>
        <taxon>Dothideomycetes</taxon>
        <taxon>Pleosporomycetidae</taxon>
        <taxon>Pleosporales</taxon>
        <taxon>Lophiostomataceae</taxon>
        <taxon>Lophiostoma</taxon>
    </lineage>
</organism>
<dbReference type="PANTHER" id="PTHR11362">
    <property type="entry name" value="PHOSPHATIDYLETHANOLAMINE-BINDING PROTEIN"/>
    <property type="match status" value="1"/>
</dbReference>
<dbReference type="CDD" id="cd00866">
    <property type="entry name" value="PEBP_euk"/>
    <property type="match status" value="1"/>
</dbReference>
<gene>
    <name evidence="1" type="ORF">K491DRAFT_629667</name>
</gene>
<reference evidence="1" key="1">
    <citation type="journal article" date="2020" name="Stud. Mycol.">
        <title>101 Dothideomycetes genomes: a test case for predicting lifestyles and emergence of pathogens.</title>
        <authorList>
            <person name="Haridas S."/>
            <person name="Albert R."/>
            <person name="Binder M."/>
            <person name="Bloem J."/>
            <person name="Labutti K."/>
            <person name="Salamov A."/>
            <person name="Andreopoulos B."/>
            <person name="Baker S."/>
            <person name="Barry K."/>
            <person name="Bills G."/>
            <person name="Bluhm B."/>
            <person name="Cannon C."/>
            <person name="Castanera R."/>
            <person name="Culley D."/>
            <person name="Daum C."/>
            <person name="Ezra D."/>
            <person name="Gonzalez J."/>
            <person name="Henrissat B."/>
            <person name="Kuo A."/>
            <person name="Liang C."/>
            <person name="Lipzen A."/>
            <person name="Lutzoni F."/>
            <person name="Magnuson J."/>
            <person name="Mondo S."/>
            <person name="Nolan M."/>
            <person name="Ohm R."/>
            <person name="Pangilinan J."/>
            <person name="Park H.-J."/>
            <person name="Ramirez L."/>
            <person name="Alfaro M."/>
            <person name="Sun H."/>
            <person name="Tritt A."/>
            <person name="Yoshinaga Y."/>
            <person name="Zwiers L.-H."/>
            <person name="Turgeon B."/>
            <person name="Goodwin S."/>
            <person name="Spatafora J."/>
            <person name="Crous P."/>
            <person name="Grigoriev I."/>
        </authorList>
    </citation>
    <scope>NUCLEOTIDE SEQUENCE</scope>
    <source>
        <strain evidence="1">CBS 122681</strain>
    </source>
</reference>
<evidence type="ECO:0000313" key="2">
    <source>
        <dbReference type="Proteomes" id="UP000799324"/>
    </source>
</evidence>
<dbReference type="GO" id="GO:0030162">
    <property type="term" value="P:regulation of proteolysis"/>
    <property type="evidence" value="ECO:0007669"/>
    <property type="project" value="TreeGrafter"/>
</dbReference>
<dbReference type="InterPro" id="IPR035810">
    <property type="entry name" value="PEBP_euk"/>
</dbReference>
<dbReference type="OrthoDB" id="2506647at2759"/>
<dbReference type="Pfam" id="PF01161">
    <property type="entry name" value="PBP"/>
    <property type="match status" value="1"/>
</dbReference>
<name>A0A6A6T6S1_9PLEO</name>
<dbReference type="AlphaFoldDB" id="A0A6A6T6S1"/>
<dbReference type="EMBL" id="MU004345">
    <property type="protein sequence ID" value="KAF2655725.1"/>
    <property type="molecule type" value="Genomic_DNA"/>
</dbReference>
<dbReference type="Proteomes" id="UP000799324">
    <property type="component" value="Unassembled WGS sequence"/>
</dbReference>
<dbReference type="InterPro" id="IPR008914">
    <property type="entry name" value="PEBP"/>
</dbReference>